<accession>A0ACC2ATB6</accession>
<keyword evidence="2" id="KW-1185">Reference proteome</keyword>
<protein>
    <submittedName>
        <fullName evidence="1">Uncharacterized protein</fullName>
    </submittedName>
</protein>
<organism evidence="1 2">
    <name type="scientific">Diphasiastrum complanatum</name>
    <name type="common">Issler's clubmoss</name>
    <name type="synonym">Lycopodium complanatum</name>
    <dbReference type="NCBI Taxonomy" id="34168"/>
    <lineage>
        <taxon>Eukaryota</taxon>
        <taxon>Viridiplantae</taxon>
        <taxon>Streptophyta</taxon>
        <taxon>Embryophyta</taxon>
        <taxon>Tracheophyta</taxon>
        <taxon>Lycopodiopsida</taxon>
        <taxon>Lycopodiales</taxon>
        <taxon>Lycopodiaceae</taxon>
        <taxon>Lycopodioideae</taxon>
        <taxon>Diphasiastrum</taxon>
    </lineage>
</organism>
<name>A0ACC2ATB6_DIPCM</name>
<sequence length="159" mass="17499">MTSANLLERHMLGVNKMKNGRSDIARASGPVQKKTIHMVHGCLLRVSKGCLEKKYHRRDEKPDCSSEDTIIVEKVWIPPCLDDHGQVDSLHVGVVLDPMVGCGFTIQACRTTGLVLCCQISSPQLLSLSSPFSIVPLKISQQNTMGYVQLIDAHYITGL</sequence>
<reference evidence="2" key="1">
    <citation type="journal article" date="2024" name="Proc. Natl. Acad. Sci. U.S.A.">
        <title>Extraordinary preservation of gene collinearity over three hundred million years revealed in homosporous lycophytes.</title>
        <authorList>
            <person name="Li C."/>
            <person name="Wickell D."/>
            <person name="Kuo L.Y."/>
            <person name="Chen X."/>
            <person name="Nie B."/>
            <person name="Liao X."/>
            <person name="Peng D."/>
            <person name="Ji J."/>
            <person name="Jenkins J."/>
            <person name="Williams M."/>
            <person name="Shu S."/>
            <person name="Plott C."/>
            <person name="Barry K."/>
            <person name="Rajasekar S."/>
            <person name="Grimwood J."/>
            <person name="Han X."/>
            <person name="Sun S."/>
            <person name="Hou Z."/>
            <person name="He W."/>
            <person name="Dai G."/>
            <person name="Sun C."/>
            <person name="Schmutz J."/>
            <person name="Leebens-Mack J.H."/>
            <person name="Li F.W."/>
            <person name="Wang L."/>
        </authorList>
    </citation>
    <scope>NUCLEOTIDE SEQUENCE [LARGE SCALE GENOMIC DNA]</scope>
    <source>
        <strain evidence="2">cv. PW_Plant_1</strain>
    </source>
</reference>
<gene>
    <name evidence="1" type="ORF">O6H91_19G017000</name>
</gene>
<evidence type="ECO:0000313" key="2">
    <source>
        <dbReference type="Proteomes" id="UP001162992"/>
    </source>
</evidence>
<dbReference type="Proteomes" id="UP001162992">
    <property type="component" value="Chromosome 19"/>
</dbReference>
<evidence type="ECO:0000313" key="1">
    <source>
        <dbReference type="EMBL" id="KAJ7520681.1"/>
    </source>
</evidence>
<comment type="caution">
    <text evidence="1">The sequence shown here is derived from an EMBL/GenBank/DDBJ whole genome shotgun (WGS) entry which is preliminary data.</text>
</comment>
<proteinExistence type="predicted"/>
<dbReference type="EMBL" id="CM055110">
    <property type="protein sequence ID" value="KAJ7520681.1"/>
    <property type="molecule type" value="Genomic_DNA"/>
</dbReference>